<keyword evidence="8" id="KW-1185">Reference proteome</keyword>
<dbReference type="GO" id="GO:0016020">
    <property type="term" value="C:membrane"/>
    <property type="evidence" value="ECO:0007669"/>
    <property type="project" value="UniProtKB-SubCell"/>
</dbReference>
<evidence type="ECO:0000256" key="3">
    <source>
        <dbReference type="ARBA" id="ARBA00022692"/>
    </source>
</evidence>
<gene>
    <name evidence="7" type="primary">NDAI0H00750</name>
    <name evidence="7" type="ordered locus">NDAI_0H00750</name>
</gene>
<reference evidence="7 8" key="1">
    <citation type="journal article" date="2011" name="Proc. Natl. Acad. Sci. U.S.A.">
        <title>Evolutionary erosion of yeast sex chromosomes by mating-type switching accidents.</title>
        <authorList>
            <person name="Gordon J.L."/>
            <person name="Armisen D."/>
            <person name="Proux-Wera E."/>
            <person name="Oheigeartaigh S.S."/>
            <person name="Byrne K.P."/>
            <person name="Wolfe K.H."/>
        </authorList>
    </citation>
    <scope>NUCLEOTIDE SEQUENCE [LARGE SCALE GENOMIC DNA]</scope>
    <source>
        <strain evidence="8">ATCC 10597 / BCRC 20456 / CBS 421 / NBRC 0211 / NRRL Y-12639</strain>
    </source>
</reference>
<dbReference type="PANTHER" id="PTHR21659">
    <property type="entry name" value="HYDROPHOBIC PROTEIN RCI2 LOW TEMPERATURE AND SALT RESPONSIVE PROTEIN LTI6 -RELATED"/>
    <property type="match status" value="1"/>
</dbReference>
<organism evidence="7 8">
    <name type="scientific">Naumovozyma dairenensis (strain ATCC 10597 / BCRC 20456 / CBS 421 / NBRC 0211 / NRRL Y-12639)</name>
    <name type="common">Saccharomyces dairenensis</name>
    <dbReference type="NCBI Taxonomy" id="1071378"/>
    <lineage>
        <taxon>Eukaryota</taxon>
        <taxon>Fungi</taxon>
        <taxon>Dikarya</taxon>
        <taxon>Ascomycota</taxon>
        <taxon>Saccharomycotina</taxon>
        <taxon>Saccharomycetes</taxon>
        <taxon>Saccharomycetales</taxon>
        <taxon>Saccharomycetaceae</taxon>
        <taxon>Naumovozyma</taxon>
    </lineage>
</organism>
<dbReference type="PANTHER" id="PTHR21659:SF42">
    <property type="entry name" value="UPF0057 MEMBRANE PROTEIN ZK632.10-RELATED"/>
    <property type="match status" value="1"/>
</dbReference>
<dbReference type="InterPro" id="IPR000612">
    <property type="entry name" value="PMP3"/>
</dbReference>
<evidence type="ECO:0000256" key="4">
    <source>
        <dbReference type="ARBA" id="ARBA00022989"/>
    </source>
</evidence>
<dbReference type="PROSITE" id="PS01309">
    <property type="entry name" value="UPF0057"/>
    <property type="match status" value="1"/>
</dbReference>
<evidence type="ECO:0008006" key="9">
    <source>
        <dbReference type="Google" id="ProtNLM"/>
    </source>
</evidence>
<name>G0WEN8_NAUDC</name>
<dbReference type="KEGG" id="ndi:NDAI_0H00750"/>
<evidence type="ECO:0000256" key="5">
    <source>
        <dbReference type="ARBA" id="ARBA00023136"/>
    </source>
</evidence>
<accession>G0WEN8</accession>
<dbReference type="EMBL" id="HE580274">
    <property type="protein sequence ID" value="CCD26249.1"/>
    <property type="molecule type" value="Genomic_DNA"/>
</dbReference>
<keyword evidence="5 6" id="KW-0472">Membrane</keyword>
<sequence length="56" mass="5964">MGAAGKLVNILIAIFLPPLAVFAARGFGTSFIVDIILTILAWVPGMLYALYIVLQS</sequence>
<dbReference type="HOGENOM" id="CLU_107649_6_2_1"/>
<protein>
    <recommendedName>
        <fullName evidence="9">Plasma membrane proteolipid 3</fullName>
    </recommendedName>
</protein>
<keyword evidence="3 6" id="KW-0812">Transmembrane</keyword>
<evidence type="ECO:0000256" key="6">
    <source>
        <dbReference type="SAM" id="Phobius"/>
    </source>
</evidence>
<dbReference type="STRING" id="1071378.G0WEN8"/>
<evidence type="ECO:0000256" key="1">
    <source>
        <dbReference type="ARBA" id="ARBA00004370"/>
    </source>
</evidence>
<dbReference type="GeneID" id="11495780"/>
<feature type="transmembrane region" description="Helical" evidence="6">
    <location>
        <begin position="7"/>
        <end position="25"/>
    </location>
</feature>
<proteinExistence type="inferred from homology"/>
<dbReference type="OMA" id="GWGRECI"/>
<feature type="transmembrane region" description="Helical" evidence="6">
    <location>
        <begin position="31"/>
        <end position="54"/>
    </location>
</feature>
<dbReference type="AlphaFoldDB" id="G0WEN8"/>
<evidence type="ECO:0000313" key="7">
    <source>
        <dbReference type="EMBL" id="CCD26249.1"/>
    </source>
</evidence>
<dbReference type="Pfam" id="PF01679">
    <property type="entry name" value="Pmp3"/>
    <property type="match status" value="1"/>
</dbReference>
<keyword evidence="4 6" id="KW-1133">Transmembrane helix</keyword>
<evidence type="ECO:0000313" key="8">
    <source>
        <dbReference type="Proteomes" id="UP000000689"/>
    </source>
</evidence>
<evidence type="ECO:0000256" key="2">
    <source>
        <dbReference type="ARBA" id="ARBA00009530"/>
    </source>
</evidence>
<comment type="subcellular location">
    <subcellularLocation>
        <location evidence="1">Membrane</location>
    </subcellularLocation>
</comment>
<dbReference type="OrthoDB" id="2802411at2759"/>
<dbReference type="RefSeq" id="XP_003671492.1">
    <property type="nucleotide sequence ID" value="XM_003671444.1"/>
</dbReference>
<dbReference type="Proteomes" id="UP000000689">
    <property type="component" value="Chromosome 8"/>
</dbReference>
<comment type="similarity">
    <text evidence="2">Belongs to the UPF0057 (PMP3) family.</text>
</comment>
<dbReference type="eggNOG" id="KOG1773">
    <property type="taxonomic scope" value="Eukaryota"/>
</dbReference>